<name>A0A8H8QSX6_9BASI</name>
<evidence type="ECO:0000256" key="2">
    <source>
        <dbReference type="ARBA" id="ARBA00006810"/>
    </source>
</evidence>
<keyword evidence="4" id="KW-0138">CF(0)</keyword>
<proteinExistence type="inferred from homology"/>
<keyword evidence="10" id="KW-0066">ATP synthesis</keyword>
<feature type="transmembrane region" description="Helical" evidence="11">
    <location>
        <begin position="6"/>
        <end position="26"/>
    </location>
</feature>
<evidence type="ECO:0000256" key="6">
    <source>
        <dbReference type="ARBA" id="ARBA00022781"/>
    </source>
</evidence>
<evidence type="ECO:0000256" key="11">
    <source>
        <dbReference type="SAM" id="Phobius"/>
    </source>
</evidence>
<evidence type="ECO:0000256" key="7">
    <source>
        <dbReference type="ARBA" id="ARBA00022989"/>
    </source>
</evidence>
<dbReference type="EMBL" id="ULHB01000256">
    <property type="protein sequence ID" value="SYW86225.1"/>
    <property type="molecule type" value="Genomic_DNA"/>
</dbReference>
<evidence type="ECO:0000256" key="8">
    <source>
        <dbReference type="ARBA" id="ARBA00023065"/>
    </source>
</evidence>
<keyword evidence="6" id="KW-0375">Hydrogen ion transport</keyword>
<accession>A0A8H8QSX6</accession>
<evidence type="ECO:0000256" key="10">
    <source>
        <dbReference type="ARBA" id="ARBA00023310"/>
    </source>
</evidence>
<reference evidence="12" key="1">
    <citation type="submission" date="2018-08" db="EMBL/GenBank/DDBJ databases">
        <authorList>
            <person name="Guldener U."/>
        </authorList>
    </citation>
    <scope>NUCLEOTIDE SEQUENCE</scope>
    <source>
        <strain evidence="12">UB2</strain>
    </source>
</reference>
<comment type="similarity">
    <text evidence="2">Belongs to the ATPase A chain family.</text>
</comment>
<evidence type="ECO:0000256" key="1">
    <source>
        <dbReference type="ARBA" id="ARBA00004141"/>
    </source>
</evidence>
<evidence type="ECO:0000313" key="12">
    <source>
        <dbReference type="EMBL" id="SYW86225.1"/>
    </source>
</evidence>
<dbReference type="GO" id="GO:0006754">
    <property type="term" value="P:ATP biosynthetic process"/>
    <property type="evidence" value="ECO:0007669"/>
    <property type="project" value="UniProtKB-KW"/>
</dbReference>
<organism evidence="12 13">
    <name type="scientific">Ustilago bromivora</name>
    <dbReference type="NCBI Taxonomy" id="307758"/>
    <lineage>
        <taxon>Eukaryota</taxon>
        <taxon>Fungi</taxon>
        <taxon>Dikarya</taxon>
        <taxon>Basidiomycota</taxon>
        <taxon>Ustilaginomycotina</taxon>
        <taxon>Ustilaginomycetes</taxon>
        <taxon>Ustilaginales</taxon>
        <taxon>Ustilaginaceae</taxon>
        <taxon>Ustilago</taxon>
    </lineage>
</organism>
<evidence type="ECO:0000256" key="3">
    <source>
        <dbReference type="ARBA" id="ARBA00022448"/>
    </source>
</evidence>
<keyword evidence="5 11" id="KW-0812">Transmembrane</keyword>
<dbReference type="SUPFAM" id="SSF81336">
    <property type="entry name" value="F1F0 ATP synthase subunit A"/>
    <property type="match status" value="1"/>
</dbReference>
<dbReference type="InterPro" id="IPR035908">
    <property type="entry name" value="F0_ATP_A_sf"/>
</dbReference>
<evidence type="ECO:0000313" key="13">
    <source>
        <dbReference type="Proteomes" id="UP000658997"/>
    </source>
</evidence>
<keyword evidence="9 11" id="KW-0472">Membrane</keyword>
<comment type="caution">
    <text evidence="12">The sequence shown here is derived from an EMBL/GenBank/DDBJ whole genome shotgun (WGS) entry which is preliminary data.</text>
</comment>
<dbReference type="AlphaFoldDB" id="A0A8H8QSX6"/>
<gene>
    <name evidence="12" type="ORF">UBRO2_05945</name>
</gene>
<keyword evidence="13" id="KW-1185">Reference proteome</keyword>
<dbReference type="GO" id="GO:0045259">
    <property type="term" value="C:proton-transporting ATP synthase complex"/>
    <property type="evidence" value="ECO:0007669"/>
    <property type="project" value="UniProtKB-KW"/>
</dbReference>
<evidence type="ECO:0000256" key="4">
    <source>
        <dbReference type="ARBA" id="ARBA00022547"/>
    </source>
</evidence>
<protein>
    <submittedName>
        <fullName evidence="12">Uncharacterized protein</fullName>
    </submittedName>
</protein>
<sequence length="36" mass="4131">MYLPFIYSLFFFILIANLSGNVPYGFTVATSIMEHL</sequence>
<evidence type="ECO:0000256" key="9">
    <source>
        <dbReference type="ARBA" id="ARBA00023136"/>
    </source>
</evidence>
<keyword evidence="8" id="KW-0406">Ion transport</keyword>
<dbReference type="Proteomes" id="UP000658997">
    <property type="component" value="Unassembled WGS sequence"/>
</dbReference>
<evidence type="ECO:0000256" key="5">
    <source>
        <dbReference type="ARBA" id="ARBA00022692"/>
    </source>
</evidence>
<keyword evidence="3" id="KW-0813">Transport</keyword>
<keyword evidence="7 11" id="KW-1133">Transmembrane helix</keyword>
<comment type="subcellular location">
    <subcellularLocation>
        <location evidence="1">Membrane</location>
        <topology evidence="1">Multi-pass membrane protein</topology>
    </subcellularLocation>
</comment>
<dbReference type="GO" id="GO:1902600">
    <property type="term" value="P:proton transmembrane transport"/>
    <property type="evidence" value="ECO:0007669"/>
    <property type="project" value="UniProtKB-KW"/>
</dbReference>